<feature type="non-terminal residue" evidence="1">
    <location>
        <position position="1"/>
    </location>
</feature>
<feature type="non-terminal residue" evidence="1">
    <location>
        <position position="195"/>
    </location>
</feature>
<reference evidence="1" key="1">
    <citation type="submission" date="2015-11" db="EMBL/GenBank/DDBJ databases">
        <title>De novo transcriptome assembly of four potential Pierce s Disease insect vectors from Arizona vineyards.</title>
        <authorList>
            <person name="Tassone E.E."/>
        </authorList>
    </citation>
    <scope>NUCLEOTIDE SEQUENCE</scope>
</reference>
<evidence type="ECO:0000313" key="1">
    <source>
        <dbReference type="EMBL" id="JAS44971.1"/>
    </source>
</evidence>
<gene>
    <name evidence="1" type="ORF">g.19813</name>
</gene>
<proteinExistence type="predicted"/>
<sequence>GQTFGELKLKRNDMIKTQLGHKCVTVRSKKIDINTQQLFNRILCVCDSPQKLKTYLEYELASRPPSLFDDVSIRKGSKSSAVKIFEEGVVEMDSVCTSDTAVVIDGRFLIHYVPWKEDTTYGHIVQSYCNYITKMYGENATVVFDGYPENCTTKQEEQNRRAAKRSSCDITFDENTKCKLLCYSPAGFASPGHSG</sequence>
<name>A0A1B6F4F5_9HEMI</name>
<dbReference type="AlphaFoldDB" id="A0A1B6F4F5"/>
<organism evidence="1">
    <name type="scientific">Cuerna arida</name>
    <dbReference type="NCBI Taxonomy" id="1464854"/>
    <lineage>
        <taxon>Eukaryota</taxon>
        <taxon>Metazoa</taxon>
        <taxon>Ecdysozoa</taxon>
        <taxon>Arthropoda</taxon>
        <taxon>Hexapoda</taxon>
        <taxon>Insecta</taxon>
        <taxon>Pterygota</taxon>
        <taxon>Neoptera</taxon>
        <taxon>Paraneoptera</taxon>
        <taxon>Hemiptera</taxon>
        <taxon>Auchenorrhyncha</taxon>
        <taxon>Membracoidea</taxon>
        <taxon>Cicadellidae</taxon>
        <taxon>Cicadellinae</taxon>
        <taxon>Proconiini</taxon>
        <taxon>Cuerna</taxon>
    </lineage>
</organism>
<dbReference type="EMBL" id="GECZ01024798">
    <property type="protein sequence ID" value="JAS44971.1"/>
    <property type="molecule type" value="Transcribed_RNA"/>
</dbReference>
<protein>
    <submittedName>
        <fullName evidence="1">Uncharacterized protein</fullName>
    </submittedName>
</protein>
<accession>A0A1B6F4F5</accession>